<dbReference type="InterPro" id="IPR019401">
    <property type="entry name" value="Znf_CHCC"/>
</dbReference>
<dbReference type="Proteomes" id="UP001152799">
    <property type="component" value="Chromosome 7"/>
</dbReference>
<dbReference type="OrthoDB" id="307899at2759"/>
<protein>
    <recommendedName>
        <fullName evidence="1">Zinc finger CHCC-type domain-containing protein</fullName>
    </recommendedName>
</protein>
<dbReference type="AlphaFoldDB" id="A0A9N9N157"/>
<dbReference type="GO" id="GO:0006120">
    <property type="term" value="P:mitochondrial electron transport, NADH to ubiquinone"/>
    <property type="evidence" value="ECO:0007669"/>
    <property type="project" value="TreeGrafter"/>
</dbReference>
<name>A0A9N9N157_9CUCU</name>
<dbReference type="EMBL" id="OU892283">
    <property type="protein sequence ID" value="CAG9771943.1"/>
    <property type="molecule type" value="Genomic_DNA"/>
</dbReference>
<accession>A0A9N9N157</accession>
<keyword evidence="3" id="KW-1185">Reference proteome</keyword>
<dbReference type="PANTHER" id="PTHR13156:SF0">
    <property type="entry name" value="NADH DEHYDROGENASE [UBIQUINONE] IRON-SULFUR PROTEIN 6, MITOCHONDRIAL"/>
    <property type="match status" value="1"/>
</dbReference>
<gene>
    <name evidence="2" type="ORF">CEUTPL_LOCUS12365</name>
</gene>
<evidence type="ECO:0000259" key="1">
    <source>
        <dbReference type="Pfam" id="PF10276"/>
    </source>
</evidence>
<evidence type="ECO:0000313" key="3">
    <source>
        <dbReference type="Proteomes" id="UP001152799"/>
    </source>
</evidence>
<dbReference type="PANTHER" id="PTHR13156">
    <property type="entry name" value="NADH-UBIQUINONE OXIDOREDUCTASE 13 KD-A SUBUNIT"/>
    <property type="match status" value="1"/>
</dbReference>
<dbReference type="Pfam" id="PF10276">
    <property type="entry name" value="zf-CHCC"/>
    <property type="match status" value="1"/>
</dbReference>
<dbReference type="GO" id="GO:0005739">
    <property type="term" value="C:mitochondrion"/>
    <property type="evidence" value="ECO:0007669"/>
    <property type="project" value="GOC"/>
</dbReference>
<dbReference type="Gene3D" id="2.60.260.40">
    <property type="entry name" value="q5lls5 like domains"/>
    <property type="match status" value="1"/>
</dbReference>
<dbReference type="FunFam" id="2.60.260.40:FF:000003">
    <property type="entry name" value="NADH dehydrogenase [ubiquinone] iron-sulfur protein 6, mitochondrial"/>
    <property type="match status" value="1"/>
</dbReference>
<feature type="domain" description="Zinc finger CHCC-type" evidence="1">
    <location>
        <begin position="82"/>
        <end position="117"/>
    </location>
</feature>
<organism evidence="2 3">
    <name type="scientific">Ceutorhynchus assimilis</name>
    <name type="common">cabbage seed weevil</name>
    <dbReference type="NCBI Taxonomy" id="467358"/>
    <lineage>
        <taxon>Eukaryota</taxon>
        <taxon>Metazoa</taxon>
        <taxon>Ecdysozoa</taxon>
        <taxon>Arthropoda</taxon>
        <taxon>Hexapoda</taxon>
        <taxon>Insecta</taxon>
        <taxon>Pterygota</taxon>
        <taxon>Neoptera</taxon>
        <taxon>Endopterygota</taxon>
        <taxon>Coleoptera</taxon>
        <taxon>Polyphaga</taxon>
        <taxon>Cucujiformia</taxon>
        <taxon>Curculionidae</taxon>
        <taxon>Ceutorhynchinae</taxon>
        <taxon>Ceutorhynchus</taxon>
    </lineage>
</organism>
<reference evidence="2" key="1">
    <citation type="submission" date="2022-01" db="EMBL/GenBank/DDBJ databases">
        <authorList>
            <person name="King R."/>
        </authorList>
    </citation>
    <scope>NUCLEOTIDE SEQUENCE</scope>
</reference>
<sequence length="124" mass="14133">MSKIALTRLCRNVLFNQPRAGVLGAARQASDWVPQEKETHTGQKWEENDYRLSRFVDRPKNVNPNFAINLIDEVPPKQCKDRVVWCDGGSGPTGHPKVFINLDRPGNHTCGYCGLRFFKDDHCH</sequence>
<evidence type="ECO:0000313" key="2">
    <source>
        <dbReference type="EMBL" id="CAG9771943.1"/>
    </source>
</evidence>
<proteinExistence type="predicted"/>